<name>A0AAN9R4A4_CANGL</name>
<proteinExistence type="predicted"/>
<gene>
    <name evidence="2" type="ORF">VNO77_03842</name>
</gene>
<dbReference type="EMBL" id="JAYMYQ010000001">
    <property type="protein sequence ID" value="KAK7361760.1"/>
    <property type="molecule type" value="Genomic_DNA"/>
</dbReference>
<evidence type="ECO:0000313" key="2">
    <source>
        <dbReference type="EMBL" id="KAK7361760.1"/>
    </source>
</evidence>
<accession>A0AAN9R4A4</accession>
<organism evidence="2 3">
    <name type="scientific">Canavalia gladiata</name>
    <name type="common">Sword bean</name>
    <name type="synonym">Dolichos gladiatus</name>
    <dbReference type="NCBI Taxonomy" id="3824"/>
    <lineage>
        <taxon>Eukaryota</taxon>
        <taxon>Viridiplantae</taxon>
        <taxon>Streptophyta</taxon>
        <taxon>Embryophyta</taxon>
        <taxon>Tracheophyta</taxon>
        <taxon>Spermatophyta</taxon>
        <taxon>Magnoliopsida</taxon>
        <taxon>eudicotyledons</taxon>
        <taxon>Gunneridae</taxon>
        <taxon>Pentapetalae</taxon>
        <taxon>rosids</taxon>
        <taxon>fabids</taxon>
        <taxon>Fabales</taxon>
        <taxon>Fabaceae</taxon>
        <taxon>Papilionoideae</taxon>
        <taxon>50 kb inversion clade</taxon>
        <taxon>NPAAA clade</taxon>
        <taxon>indigoferoid/millettioid clade</taxon>
        <taxon>Phaseoleae</taxon>
        <taxon>Canavalia</taxon>
    </lineage>
</organism>
<keyword evidence="3" id="KW-1185">Reference proteome</keyword>
<feature type="region of interest" description="Disordered" evidence="1">
    <location>
        <begin position="136"/>
        <end position="167"/>
    </location>
</feature>
<feature type="compositionally biased region" description="Polar residues" evidence="1">
    <location>
        <begin position="188"/>
        <end position="201"/>
    </location>
</feature>
<comment type="caution">
    <text evidence="2">The sequence shown here is derived from an EMBL/GenBank/DDBJ whole genome shotgun (WGS) entry which is preliminary data.</text>
</comment>
<sequence length="210" mass="22230">MHEFCSQILRVLVGVATHGSLYQYVVLQNSFTPGSVHYNRGLAIGNDSPETPRTLLLGGMTPKQSYFELNAGAVLSSATIGGEGSLSLLGFLGNLEQYPWGLLPQSGQKNNRGPLEGKEDGGIALGAFFRENSHSKARGKKLMKEASSGQGAGSGDSSRISWQRGEKENSPLLSLGVSMTSLGSNHCKSLQVPKTSSTAKGNIQGYPPFT</sequence>
<dbReference type="Proteomes" id="UP001367508">
    <property type="component" value="Unassembled WGS sequence"/>
</dbReference>
<evidence type="ECO:0000256" key="1">
    <source>
        <dbReference type="SAM" id="MobiDB-lite"/>
    </source>
</evidence>
<feature type="region of interest" description="Disordered" evidence="1">
    <location>
        <begin position="188"/>
        <end position="210"/>
    </location>
</feature>
<protein>
    <submittedName>
        <fullName evidence="2">Uncharacterized protein</fullName>
    </submittedName>
</protein>
<evidence type="ECO:0000313" key="3">
    <source>
        <dbReference type="Proteomes" id="UP001367508"/>
    </source>
</evidence>
<dbReference type="AlphaFoldDB" id="A0AAN9R4A4"/>
<reference evidence="2 3" key="1">
    <citation type="submission" date="2024-01" db="EMBL/GenBank/DDBJ databases">
        <title>The genomes of 5 underutilized Papilionoideae crops provide insights into root nodulation and disease resistanc.</title>
        <authorList>
            <person name="Jiang F."/>
        </authorList>
    </citation>
    <scope>NUCLEOTIDE SEQUENCE [LARGE SCALE GENOMIC DNA]</scope>
    <source>
        <strain evidence="2">LVBAO_FW01</strain>
        <tissue evidence="2">Leaves</tissue>
    </source>
</reference>